<dbReference type="GO" id="GO:0006434">
    <property type="term" value="P:seryl-tRNA aminoacylation"/>
    <property type="evidence" value="ECO:0007669"/>
    <property type="project" value="InterPro"/>
</dbReference>
<protein>
    <recommendedName>
        <fullName evidence="2">Serine-tRNA synthetase type1 N-terminal domain-containing protein</fullName>
    </recommendedName>
</protein>
<comment type="caution">
    <text evidence="3">The sequence shown here is derived from an EMBL/GenBank/DDBJ whole genome shotgun (WGS) entry which is preliminary data.</text>
</comment>
<gene>
    <name evidence="3" type="ORF">EZS28_032275</name>
</gene>
<dbReference type="Pfam" id="PF02403">
    <property type="entry name" value="Seryl_tRNA_N"/>
    <property type="match status" value="1"/>
</dbReference>
<evidence type="ECO:0000313" key="3">
    <source>
        <dbReference type="EMBL" id="KAA6372198.1"/>
    </source>
</evidence>
<accession>A0A5J4UP33</accession>
<dbReference type="OrthoDB" id="10264585at2759"/>
<dbReference type="Gene3D" id="1.10.287.40">
    <property type="entry name" value="Serine-tRNA synthetase, tRNA binding domain"/>
    <property type="match status" value="1"/>
</dbReference>
<evidence type="ECO:0000256" key="1">
    <source>
        <dbReference type="SAM" id="Coils"/>
    </source>
</evidence>
<organism evidence="3 4">
    <name type="scientific">Streblomastix strix</name>
    <dbReference type="NCBI Taxonomy" id="222440"/>
    <lineage>
        <taxon>Eukaryota</taxon>
        <taxon>Metamonada</taxon>
        <taxon>Preaxostyla</taxon>
        <taxon>Oxymonadida</taxon>
        <taxon>Streblomastigidae</taxon>
        <taxon>Streblomastix</taxon>
    </lineage>
</organism>
<dbReference type="PANTHER" id="PTHR11778">
    <property type="entry name" value="SERYL-TRNA SYNTHETASE"/>
    <property type="match status" value="1"/>
</dbReference>
<dbReference type="InterPro" id="IPR015866">
    <property type="entry name" value="Ser-tRNA-synth_1_N"/>
</dbReference>
<dbReference type="GO" id="GO:0005524">
    <property type="term" value="F:ATP binding"/>
    <property type="evidence" value="ECO:0007669"/>
    <property type="project" value="InterPro"/>
</dbReference>
<feature type="non-terminal residue" evidence="3">
    <location>
        <position position="186"/>
    </location>
</feature>
<feature type="domain" description="Serine-tRNA synthetase type1 N-terminal" evidence="2">
    <location>
        <begin position="6"/>
        <end position="114"/>
    </location>
</feature>
<sequence>MDKIAIDIDLLRNNSDKLLASQTKRHNSTDLVEDAKRIDQQWRDKCFQVEQKRKEKHKVDKDVADKFKELQKLRDKKDDEGVKDAQTKIESEIEELKQKGRDLNTEIENGQMNINQLEKDLCTKINQIGVPCSEESPDFEDEKDNVIVRIVGPVEKQEGKLTHINLLRMIGGVEYNHAIKVAGERA</sequence>
<evidence type="ECO:0000259" key="2">
    <source>
        <dbReference type="Pfam" id="PF02403"/>
    </source>
</evidence>
<name>A0A5J4UP33_9EUKA</name>
<dbReference type="Proteomes" id="UP000324800">
    <property type="component" value="Unassembled WGS sequence"/>
</dbReference>
<dbReference type="AlphaFoldDB" id="A0A5J4UP33"/>
<keyword evidence="1" id="KW-0175">Coiled coil</keyword>
<dbReference type="SUPFAM" id="SSF46589">
    <property type="entry name" value="tRNA-binding arm"/>
    <property type="match status" value="1"/>
</dbReference>
<evidence type="ECO:0000313" key="4">
    <source>
        <dbReference type="Proteomes" id="UP000324800"/>
    </source>
</evidence>
<dbReference type="InterPro" id="IPR042103">
    <property type="entry name" value="SerRS_1_N_sf"/>
</dbReference>
<dbReference type="EMBL" id="SNRW01013801">
    <property type="protein sequence ID" value="KAA6372198.1"/>
    <property type="molecule type" value="Genomic_DNA"/>
</dbReference>
<dbReference type="GO" id="GO:0004828">
    <property type="term" value="F:serine-tRNA ligase activity"/>
    <property type="evidence" value="ECO:0007669"/>
    <property type="project" value="InterPro"/>
</dbReference>
<proteinExistence type="predicted"/>
<reference evidence="3 4" key="1">
    <citation type="submission" date="2019-03" db="EMBL/GenBank/DDBJ databases">
        <title>Single cell metagenomics reveals metabolic interactions within the superorganism composed of flagellate Streblomastix strix and complex community of Bacteroidetes bacteria on its surface.</title>
        <authorList>
            <person name="Treitli S.C."/>
            <person name="Kolisko M."/>
            <person name="Husnik F."/>
            <person name="Keeling P."/>
            <person name="Hampl V."/>
        </authorList>
    </citation>
    <scope>NUCLEOTIDE SEQUENCE [LARGE SCALE GENOMIC DNA]</scope>
    <source>
        <strain evidence="3">ST1C</strain>
    </source>
</reference>
<dbReference type="InterPro" id="IPR002317">
    <property type="entry name" value="Ser-tRNA-ligase_type_1"/>
</dbReference>
<feature type="coiled-coil region" evidence="1">
    <location>
        <begin position="82"/>
        <end position="120"/>
    </location>
</feature>
<dbReference type="InterPro" id="IPR010978">
    <property type="entry name" value="tRNA-bd_arm"/>
</dbReference>